<dbReference type="RefSeq" id="WP_079550776.1">
    <property type="nucleotide sequence ID" value="NZ_LT670847.1"/>
</dbReference>
<feature type="domain" description="KfrA N-terminal DNA-binding" evidence="3">
    <location>
        <begin position="8"/>
        <end position="119"/>
    </location>
</feature>
<organism evidence="4 5">
    <name type="scientific">Vreelandella subglaciescola</name>
    <dbReference type="NCBI Taxonomy" id="29571"/>
    <lineage>
        <taxon>Bacteria</taxon>
        <taxon>Pseudomonadati</taxon>
        <taxon>Pseudomonadota</taxon>
        <taxon>Gammaproteobacteria</taxon>
        <taxon>Oceanospirillales</taxon>
        <taxon>Halomonadaceae</taxon>
        <taxon>Vreelandella</taxon>
    </lineage>
</organism>
<feature type="coiled-coil region" evidence="1">
    <location>
        <begin position="85"/>
        <end position="161"/>
    </location>
</feature>
<keyword evidence="1" id="KW-0175">Coiled coil</keyword>
<evidence type="ECO:0000256" key="2">
    <source>
        <dbReference type="SAM" id="MobiDB-lite"/>
    </source>
</evidence>
<feature type="compositionally biased region" description="Basic and acidic residues" evidence="2">
    <location>
        <begin position="246"/>
        <end position="259"/>
    </location>
</feature>
<feature type="region of interest" description="Disordered" evidence="2">
    <location>
        <begin position="222"/>
        <end position="282"/>
    </location>
</feature>
<name>A0A1M7EPC9_9GAMM</name>
<dbReference type="InParanoid" id="A0A1M7EPC9"/>
<protein>
    <submittedName>
        <fullName evidence="4">Replication region DNA-binding N-term</fullName>
    </submittedName>
</protein>
<feature type="region of interest" description="Disordered" evidence="2">
    <location>
        <begin position="330"/>
        <end position="358"/>
    </location>
</feature>
<evidence type="ECO:0000313" key="5">
    <source>
        <dbReference type="Proteomes" id="UP000190911"/>
    </source>
</evidence>
<dbReference type="OrthoDB" id="583532at2"/>
<keyword evidence="5" id="KW-1185">Reference proteome</keyword>
<evidence type="ECO:0000313" key="4">
    <source>
        <dbReference type="EMBL" id="SHL93534.1"/>
    </source>
</evidence>
<dbReference type="Pfam" id="PF11740">
    <property type="entry name" value="KfrA_N"/>
    <property type="match status" value="1"/>
</dbReference>
<sequence>MARSGIQYADVQQAIDALLTRGDAPSVQRIREVLGTGSFTTISEHFRHWRNEREQNRDVPPPKGVPEAVATLATDMWRQAQEVANEGLVHYREEANRKVEAAQDEVLQATREAGDAAQRECALAEHLHHREERMEALGAQLADSQAQQSALLARCNNAEQDSAAWAKDVGRLKTRLEQQTSEHAQQRETERGLFGQQLGEEQQRNEATEGKLLALLDSVRQERADDDKAQRKRTQQLQARLESASEEGRESRRELKAAEETQAQWQRRYEQAENEARAQHETVLQHRREAEALHERLLRAERTLDAEREQRIQEADWQVSLSQRLDALQQQVATLPATAPENDDDKPAEDHSDSPPKT</sequence>
<dbReference type="GO" id="GO:0003677">
    <property type="term" value="F:DNA binding"/>
    <property type="evidence" value="ECO:0007669"/>
    <property type="project" value="UniProtKB-KW"/>
</dbReference>
<dbReference type="Proteomes" id="UP000190911">
    <property type="component" value="Chromosome I"/>
</dbReference>
<keyword evidence="4" id="KW-0238">DNA-binding</keyword>
<dbReference type="EMBL" id="LT670847">
    <property type="protein sequence ID" value="SHL93534.1"/>
    <property type="molecule type" value="Genomic_DNA"/>
</dbReference>
<dbReference type="AlphaFoldDB" id="A0A1M7EPC9"/>
<dbReference type="InterPro" id="IPR021104">
    <property type="entry name" value="KfrA_DNA-bd_N"/>
</dbReference>
<evidence type="ECO:0000256" key="1">
    <source>
        <dbReference type="SAM" id="Coils"/>
    </source>
</evidence>
<feature type="compositionally biased region" description="Basic and acidic residues" evidence="2">
    <location>
        <begin position="267"/>
        <end position="282"/>
    </location>
</feature>
<proteinExistence type="predicted"/>
<gene>
    <name evidence="4" type="ORF">SAMN05878437_0345</name>
</gene>
<dbReference type="STRING" id="29571.SAMN05878437_0345"/>
<evidence type="ECO:0000259" key="3">
    <source>
        <dbReference type="Pfam" id="PF11740"/>
    </source>
</evidence>
<reference evidence="4 5" key="1">
    <citation type="submission" date="2016-11" db="EMBL/GenBank/DDBJ databases">
        <authorList>
            <person name="Jaros S."/>
            <person name="Januszkiewicz K."/>
            <person name="Wedrychowicz H."/>
        </authorList>
    </citation>
    <scope>NUCLEOTIDE SEQUENCE [LARGE SCALE GENOMIC DNA]</scope>
    <source>
        <strain evidence="4 5">ACAM 12</strain>
    </source>
</reference>
<feature type="compositionally biased region" description="Basic and acidic residues" evidence="2">
    <location>
        <begin position="348"/>
        <end position="358"/>
    </location>
</feature>
<accession>A0A1M7EPC9</accession>